<gene>
    <name evidence="2" type="ORF">E8E13_003328</name>
</gene>
<feature type="compositionally biased region" description="Low complexity" evidence="1">
    <location>
        <begin position="235"/>
        <end position="248"/>
    </location>
</feature>
<feature type="compositionally biased region" description="Basic and acidic residues" evidence="1">
    <location>
        <begin position="146"/>
        <end position="157"/>
    </location>
</feature>
<feature type="compositionally biased region" description="Polar residues" evidence="1">
    <location>
        <begin position="27"/>
        <end position="39"/>
    </location>
</feature>
<proteinExistence type="predicted"/>
<feature type="region of interest" description="Disordered" evidence="1">
    <location>
        <begin position="22"/>
        <end position="121"/>
    </location>
</feature>
<comment type="caution">
    <text evidence="2">The sequence shown here is derived from an EMBL/GenBank/DDBJ whole genome shotgun (WGS) entry which is preliminary data.</text>
</comment>
<feature type="compositionally biased region" description="Polar residues" evidence="1">
    <location>
        <begin position="197"/>
        <end position="215"/>
    </location>
</feature>
<feature type="compositionally biased region" description="Polar residues" evidence="1">
    <location>
        <begin position="158"/>
        <end position="167"/>
    </location>
</feature>
<feature type="compositionally biased region" description="Low complexity" evidence="1">
    <location>
        <begin position="270"/>
        <end position="286"/>
    </location>
</feature>
<sequence>MPPPRLPRHLWPCRPPWSALQVRFASDTPSNGPATAGGNNETGGDSGANDTRSASHVSQAQRMRTRLGGGPVSPSPSRPLVRRVDQNGTEQLRIRRVDQNGVERPQKKVEGSQKKVEGPPIRRLEVKKYAVPPTSRYQNAFERHVEKVKEARQEHSEAAQQPDSSAESTEKLRKKLSMLEEQLAQLQQKLKDEAQATEQPASTKARITSPPNTTMPLERSSKSESVTIESPRTKSPNTESPSTMSPSEEPLDSELHSTQQPMLAKENGEAARTTEAPETTEAATTRKYQKNTVGKKTRSSSVESISHLRTPRPAPAPASAPADPAPASLQVSNKSLLAELFPGASVAPQPKIADRPSPPKLNLPAPDAAVPIRMTPVDTRTDREKSMDAFRARGEKTTVLQLSHCSTALTEADFRRLIPRGLHIDTWSSHGEFYKIVPGRDPISLARLPFYYLFFRSPESALAYQKNASRVSKLCALHESSSIHSPVPPPRGFLEDGEDINAITSAFVLHPQGHKLDLRTVMQPYSTALRALIDSGGYAPIVPNTDDKGKKIHRVLLHIDGYEPSHWDLWQILARHAHARGILWPFRNEHSAALRRLRDCINLKTSSKLQAVSSTNPRAADSAHLDYDDPQISSFLGTSSSEPDDDDGQSGRQMSQLVMNRVYNRWIVELDDEDAARRFAGLWHRTVLPHAKGADGAWKEVEEERWVEAEYLW</sequence>
<feature type="compositionally biased region" description="Low complexity" evidence="1">
    <location>
        <begin position="179"/>
        <end position="188"/>
    </location>
</feature>
<organism evidence="2 3">
    <name type="scientific">Curvularia kusanoi</name>
    <name type="common">Cochliobolus kusanoi</name>
    <dbReference type="NCBI Taxonomy" id="90978"/>
    <lineage>
        <taxon>Eukaryota</taxon>
        <taxon>Fungi</taxon>
        <taxon>Dikarya</taxon>
        <taxon>Ascomycota</taxon>
        <taxon>Pezizomycotina</taxon>
        <taxon>Dothideomycetes</taxon>
        <taxon>Pleosporomycetidae</taxon>
        <taxon>Pleosporales</taxon>
        <taxon>Pleosporineae</taxon>
        <taxon>Pleosporaceae</taxon>
        <taxon>Curvularia</taxon>
    </lineage>
</organism>
<protein>
    <submittedName>
        <fullName evidence="2">Uncharacterized protein</fullName>
    </submittedName>
</protein>
<evidence type="ECO:0000313" key="2">
    <source>
        <dbReference type="EMBL" id="KAF3007428.1"/>
    </source>
</evidence>
<dbReference type="AlphaFoldDB" id="A0A9P4TLD0"/>
<keyword evidence="3" id="KW-1185">Reference proteome</keyword>
<accession>A0A9P4TLD0</accession>
<feature type="compositionally biased region" description="Basic residues" evidence="1">
    <location>
        <begin position="287"/>
        <end position="298"/>
    </location>
</feature>
<dbReference type="OrthoDB" id="5332316at2759"/>
<evidence type="ECO:0000313" key="3">
    <source>
        <dbReference type="Proteomes" id="UP000801428"/>
    </source>
</evidence>
<feature type="region of interest" description="Disordered" evidence="1">
    <location>
        <begin position="146"/>
        <end position="327"/>
    </location>
</feature>
<dbReference type="EMBL" id="SWKU01000004">
    <property type="protein sequence ID" value="KAF3007428.1"/>
    <property type="molecule type" value="Genomic_DNA"/>
</dbReference>
<dbReference type="Proteomes" id="UP000801428">
    <property type="component" value="Unassembled WGS sequence"/>
</dbReference>
<name>A0A9P4TLD0_CURKU</name>
<evidence type="ECO:0000256" key="1">
    <source>
        <dbReference type="SAM" id="MobiDB-lite"/>
    </source>
</evidence>
<feature type="compositionally biased region" description="Polar residues" evidence="1">
    <location>
        <begin position="47"/>
        <end position="62"/>
    </location>
</feature>
<reference evidence="2" key="1">
    <citation type="submission" date="2019-04" db="EMBL/GenBank/DDBJ databases">
        <title>Sequencing of skin fungus with MAO and IRED activity.</title>
        <authorList>
            <person name="Marsaioli A.J."/>
            <person name="Bonatto J.M.C."/>
            <person name="Reis Junior O."/>
        </authorList>
    </citation>
    <scope>NUCLEOTIDE SEQUENCE</scope>
    <source>
        <strain evidence="2">30M1</strain>
    </source>
</reference>
<feature type="compositionally biased region" description="Basic and acidic residues" evidence="1">
    <location>
        <begin position="104"/>
        <end position="121"/>
    </location>
</feature>
<feature type="compositionally biased region" description="Polar residues" evidence="1">
    <location>
        <begin position="223"/>
        <end position="234"/>
    </location>
</feature>